<evidence type="ECO:0000313" key="1">
    <source>
        <dbReference type="EMBL" id="CAB4036182.1"/>
    </source>
</evidence>
<dbReference type="Proteomes" id="UP001152795">
    <property type="component" value="Unassembled WGS sequence"/>
</dbReference>
<dbReference type="AlphaFoldDB" id="A0A6S7LFY7"/>
<sequence length="188" mass="21051">MAVSLVMISSATKLMLAAVFFVFVALNINIPLATSDGCFPVVLKLEDEKSNANLTYCDCCMLNATNGVMYRNVTRARAMAIDIAIYESEWVSSTNVYCTEAESSREWDFINVNLVCELSIPNFYFATTYYNAETCVQWLTARQKHKIKWSQSRIPYYVNSIAGFQIILSGDVESNPGPNRSNASKSSR</sequence>
<keyword evidence="2" id="KW-1185">Reference proteome</keyword>
<accession>A0A6S7LFY7</accession>
<dbReference type="EMBL" id="CACRXK020021767">
    <property type="protein sequence ID" value="CAB4036182.1"/>
    <property type="molecule type" value="Genomic_DNA"/>
</dbReference>
<gene>
    <name evidence="1" type="ORF">PACLA_8A083027</name>
</gene>
<name>A0A6S7LFY7_PARCT</name>
<comment type="caution">
    <text evidence="1">The sequence shown here is derived from an EMBL/GenBank/DDBJ whole genome shotgun (WGS) entry which is preliminary data.</text>
</comment>
<organism evidence="1 2">
    <name type="scientific">Paramuricea clavata</name>
    <name type="common">Red gorgonian</name>
    <name type="synonym">Violescent sea-whip</name>
    <dbReference type="NCBI Taxonomy" id="317549"/>
    <lineage>
        <taxon>Eukaryota</taxon>
        <taxon>Metazoa</taxon>
        <taxon>Cnidaria</taxon>
        <taxon>Anthozoa</taxon>
        <taxon>Octocorallia</taxon>
        <taxon>Malacalcyonacea</taxon>
        <taxon>Plexauridae</taxon>
        <taxon>Paramuricea</taxon>
    </lineage>
</organism>
<protein>
    <submittedName>
        <fullName evidence="1">Uncharacterized protein</fullName>
    </submittedName>
</protein>
<reference evidence="1" key="1">
    <citation type="submission" date="2020-04" db="EMBL/GenBank/DDBJ databases">
        <authorList>
            <person name="Alioto T."/>
            <person name="Alioto T."/>
            <person name="Gomez Garrido J."/>
        </authorList>
    </citation>
    <scope>NUCLEOTIDE SEQUENCE</scope>
    <source>
        <strain evidence="1">A484AB</strain>
    </source>
</reference>
<proteinExistence type="predicted"/>
<feature type="non-terminal residue" evidence="1">
    <location>
        <position position="188"/>
    </location>
</feature>
<evidence type="ECO:0000313" key="2">
    <source>
        <dbReference type="Proteomes" id="UP001152795"/>
    </source>
</evidence>